<sequence>MKLALDTNVLGYAAGIGDDEPKRQRALGVLKTLAKQNLVIPTQVAGEFYNILTRKGGHPPKVARKIVLDWSAGIGLTAASATTMDAALEAAAFFNLQIWDALILTVAAEAGCGLLLSEDMQDGFVYRGVTIANPFAETLHPLLASLLEILP</sequence>
<dbReference type="InterPro" id="IPR029060">
    <property type="entry name" value="PIN-like_dom_sf"/>
</dbReference>
<evidence type="ECO:0000259" key="1">
    <source>
        <dbReference type="Pfam" id="PF01850"/>
    </source>
</evidence>
<keyword evidence="2" id="KW-0255">Endonuclease</keyword>
<keyword evidence="2" id="KW-0540">Nuclease</keyword>
<accession>A0A7Z8Y5Z9</accession>
<dbReference type="RefSeq" id="WP_154726590.1">
    <property type="nucleotide sequence ID" value="NZ_UXHF01000065.1"/>
</dbReference>
<evidence type="ECO:0000313" key="2">
    <source>
        <dbReference type="EMBL" id="VDC51295.1"/>
    </source>
</evidence>
<reference evidence="2 3" key="1">
    <citation type="submission" date="2018-11" db="EMBL/GenBank/DDBJ databases">
        <authorList>
            <person name="Peiro R."/>
            <person name="Begona"/>
            <person name="Cbmso G."/>
            <person name="Lopez M."/>
            <person name="Gonzalez S."/>
            <person name="Sacristan E."/>
            <person name="Castillo E."/>
        </authorList>
    </citation>
    <scope>NUCLEOTIDE SEQUENCE [LARGE SCALE GENOMIC DNA]</scope>
    <source>
        <strain evidence="2">Brev_genome</strain>
    </source>
</reference>
<dbReference type="AlphaFoldDB" id="A0A7Z8Y5Z9"/>
<feature type="domain" description="PIN" evidence="1">
    <location>
        <begin position="5"/>
        <end position="119"/>
    </location>
</feature>
<dbReference type="SUPFAM" id="SSF88723">
    <property type="entry name" value="PIN domain-like"/>
    <property type="match status" value="1"/>
</dbReference>
<dbReference type="CDD" id="cd18692">
    <property type="entry name" value="PIN_VapC-like"/>
    <property type="match status" value="1"/>
</dbReference>
<keyword evidence="3" id="KW-1185">Reference proteome</keyword>
<dbReference type="Proteomes" id="UP000289220">
    <property type="component" value="Unassembled WGS sequence"/>
</dbReference>
<proteinExistence type="predicted"/>
<dbReference type="InterPro" id="IPR002716">
    <property type="entry name" value="PIN_dom"/>
</dbReference>
<dbReference type="EMBL" id="UXHF01000065">
    <property type="protein sequence ID" value="VDC51295.1"/>
    <property type="molecule type" value="Genomic_DNA"/>
</dbReference>
<comment type="caution">
    <text evidence="2">The sequence shown here is derived from an EMBL/GenBank/DDBJ whole genome shotgun (WGS) entry which is preliminary data.</text>
</comment>
<name>A0A7Z8Y5Z9_9CAUL</name>
<keyword evidence="2" id="KW-0378">Hydrolase</keyword>
<dbReference type="Pfam" id="PF01850">
    <property type="entry name" value="PIN"/>
    <property type="match status" value="1"/>
</dbReference>
<gene>
    <name evidence="2" type="primary">vapC_4</name>
    <name evidence="2" type="ORF">BREV_BREV_02646</name>
</gene>
<dbReference type="GO" id="GO:0004519">
    <property type="term" value="F:endonuclease activity"/>
    <property type="evidence" value="ECO:0007669"/>
    <property type="project" value="UniProtKB-KW"/>
</dbReference>
<dbReference type="Gene3D" id="3.40.50.1010">
    <property type="entry name" value="5'-nuclease"/>
    <property type="match status" value="1"/>
</dbReference>
<organism evidence="2 3">
    <name type="scientific">Brevundimonas mediterranea</name>
    <dbReference type="NCBI Taxonomy" id="74329"/>
    <lineage>
        <taxon>Bacteria</taxon>
        <taxon>Pseudomonadati</taxon>
        <taxon>Pseudomonadota</taxon>
        <taxon>Alphaproteobacteria</taxon>
        <taxon>Caulobacterales</taxon>
        <taxon>Caulobacteraceae</taxon>
        <taxon>Brevundimonas</taxon>
    </lineage>
</organism>
<evidence type="ECO:0000313" key="3">
    <source>
        <dbReference type="Proteomes" id="UP000289220"/>
    </source>
</evidence>
<protein>
    <submittedName>
        <fullName evidence="2">tRNA(fMet)-specific endonuclease VapC</fullName>
    </submittedName>
</protein>